<reference evidence="2 3" key="1">
    <citation type="submission" date="2017-06" db="EMBL/GenBank/DDBJ databases">
        <title>Ant-infecting Ophiocordyceps genomes reveal a high diversity of potential behavioral manipulation genes and a possible major role for enterotoxins.</title>
        <authorList>
            <person name="De Bekker C."/>
            <person name="Evans H.C."/>
            <person name="Brachmann A."/>
            <person name="Hughes D.P."/>
        </authorList>
    </citation>
    <scope>NUCLEOTIDE SEQUENCE [LARGE SCALE GENOMIC DNA]</scope>
    <source>
        <strain evidence="2 3">1348a</strain>
    </source>
</reference>
<proteinExistence type="predicted"/>
<dbReference type="EMBL" id="NJEU01000586">
    <property type="protein sequence ID" value="PHH72409.1"/>
    <property type="molecule type" value="Genomic_DNA"/>
</dbReference>
<dbReference type="AlphaFoldDB" id="A0A2C5XHC0"/>
<keyword evidence="3" id="KW-1185">Reference proteome</keyword>
<comment type="caution">
    <text evidence="2">The sequence shown here is derived from an EMBL/GenBank/DDBJ whole genome shotgun (WGS) entry which is preliminary data.</text>
</comment>
<feature type="region of interest" description="Disordered" evidence="1">
    <location>
        <begin position="406"/>
        <end position="466"/>
    </location>
</feature>
<feature type="compositionally biased region" description="Low complexity" evidence="1">
    <location>
        <begin position="273"/>
        <end position="286"/>
    </location>
</feature>
<evidence type="ECO:0000256" key="1">
    <source>
        <dbReference type="SAM" id="MobiDB-lite"/>
    </source>
</evidence>
<evidence type="ECO:0000313" key="3">
    <source>
        <dbReference type="Proteomes" id="UP000224854"/>
    </source>
</evidence>
<evidence type="ECO:0000313" key="2">
    <source>
        <dbReference type="EMBL" id="PHH72409.1"/>
    </source>
</evidence>
<gene>
    <name evidence="2" type="ORF">CDD82_5990</name>
</gene>
<feature type="compositionally biased region" description="Acidic residues" evidence="1">
    <location>
        <begin position="414"/>
        <end position="441"/>
    </location>
</feature>
<protein>
    <submittedName>
        <fullName evidence="2">Uncharacterized protein</fullName>
    </submittedName>
</protein>
<sequence length="531" mass="59506">MASQVVVQLNQYIVGAPMPAHAARQIAKQYPKSIAEGIKTWESGHILRFDPPQTLFAAVLGDIPVEHLSIDAILHRALSNPDTIAVSNPVQPQDFDSLPALPPAAPHKRTLKRAHAVSFTSPPSSELSDCPLDTLQPNERGIVGRIPGSNPNPAPNPVPSPVPDLFVENRPYDSRDFMGRALIAQKTTYDPKHLSLLDAEKFVRERRKRRREERRTMKIKRRSFLVQDYLNRAAQPYRCSPRSPPDGFSSSSGRPTDASPPSSPDLSCYGNDPLRSSPTNPRSSPTCSEIQIDTSKGHDPRIPHPFPPDDVIDPYPIDPHNAYASVQTPPIKHGSSPTSPLAKFDASNNFGHIPFSDLEIGTSEPEEKPKWDKITVNNYISRMETIDKDYDELVKAGLVFQAATEENYSSESDYGCDYDDEEDEDEEEEDKEEEEEEEGGAEADNQSYISKSARQSRASSVRKQEPRLMRRVRREAGIWACTRCEGALRLEHLRLAIPEGGHAFRQRYCHHCGRVKFCTLSAEDKIKIRYK</sequence>
<feature type="compositionally biased region" description="Polar residues" evidence="1">
    <location>
        <begin position="445"/>
        <end position="461"/>
    </location>
</feature>
<dbReference type="OrthoDB" id="10615917at2759"/>
<name>A0A2C5XHC0_9HYPO</name>
<accession>A0A2C5XHC0</accession>
<dbReference type="Proteomes" id="UP000224854">
    <property type="component" value="Unassembled WGS sequence"/>
</dbReference>
<organism evidence="2 3">
    <name type="scientific">Ophiocordyceps australis</name>
    <dbReference type="NCBI Taxonomy" id="1399860"/>
    <lineage>
        <taxon>Eukaryota</taxon>
        <taxon>Fungi</taxon>
        <taxon>Dikarya</taxon>
        <taxon>Ascomycota</taxon>
        <taxon>Pezizomycotina</taxon>
        <taxon>Sordariomycetes</taxon>
        <taxon>Hypocreomycetidae</taxon>
        <taxon>Hypocreales</taxon>
        <taxon>Ophiocordycipitaceae</taxon>
        <taxon>Ophiocordyceps</taxon>
    </lineage>
</organism>
<feature type="region of interest" description="Disordered" evidence="1">
    <location>
        <begin position="235"/>
        <end position="309"/>
    </location>
</feature>